<dbReference type="InterPro" id="IPR003607">
    <property type="entry name" value="HD/PDEase_dom"/>
</dbReference>
<dbReference type="Gene3D" id="1.10.3210.10">
    <property type="entry name" value="Hypothetical protein af1432"/>
    <property type="match status" value="1"/>
</dbReference>
<dbReference type="Gene3D" id="2.40.50.140">
    <property type="entry name" value="Nucleic acid-binding proteins"/>
    <property type="match status" value="1"/>
</dbReference>
<keyword evidence="4" id="KW-1185">Reference proteome</keyword>
<accession>A0A3N1XZT9</accession>
<comment type="caution">
    <text evidence="3">The sequence shown here is derived from an EMBL/GenBank/DDBJ whole genome shotgun (WGS) entry which is preliminary data.</text>
</comment>
<reference evidence="3 4" key="1">
    <citation type="submission" date="2018-11" db="EMBL/GenBank/DDBJ databases">
        <title>Genomic Encyclopedia of Type Strains, Phase IV (KMG-IV): sequencing the most valuable type-strain genomes for metagenomic binning, comparative biology and taxonomic classification.</title>
        <authorList>
            <person name="Goeker M."/>
        </authorList>
    </citation>
    <scope>NUCLEOTIDE SEQUENCE [LARGE SCALE GENOMIC DNA]</scope>
    <source>
        <strain evidence="3 4">DSM 26537</strain>
    </source>
</reference>
<dbReference type="OrthoDB" id="9778453at2"/>
<dbReference type="GO" id="GO:0003676">
    <property type="term" value="F:nucleic acid binding"/>
    <property type="evidence" value="ECO:0007669"/>
    <property type="project" value="InterPro"/>
</dbReference>
<dbReference type="RefSeq" id="WP_123607874.1">
    <property type="nucleotide sequence ID" value="NZ_RJVG01000001.1"/>
</dbReference>
<gene>
    <name evidence="3" type="ORF">EDD66_101406</name>
</gene>
<dbReference type="InterPro" id="IPR006675">
    <property type="entry name" value="HDIG_dom"/>
</dbReference>
<dbReference type="InterPro" id="IPR004365">
    <property type="entry name" value="NA-bd_OB_tRNA"/>
</dbReference>
<dbReference type="SMART" id="SM00471">
    <property type="entry name" value="HDc"/>
    <property type="match status" value="1"/>
</dbReference>
<name>A0A3N1XZT9_9FIRM</name>
<dbReference type="InterPro" id="IPR006674">
    <property type="entry name" value="HD_domain"/>
</dbReference>
<dbReference type="CDD" id="cd00077">
    <property type="entry name" value="HDc"/>
    <property type="match status" value="1"/>
</dbReference>
<dbReference type="EMBL" id="RJVG01000001">
    <property type="protein sequence ID" value="ROR31788.1"/>
    <property type="molecule type" value="Genomic_DNA"/>
</dbReference>
<dbReference type="GO" id="GO:0016787">
    <property type="term" value="F:hydrolase activity"/>
    <property type="evidence" value="ECO:0007669"/>
    <property type="project" value="UniProtKB-KW"/>
</dbReference>
<evidence type="ECO:0000256" key="1">
    <source>
        <dbReference type="ARBA" id="ARBA00022801"/>
    </source>
</evidence>
<evidence type="ECO:0000313" key="3">
    <source>
        <dbReference type="EMBL" id="ROR31788.1"/>
    </source>
</evidence>
<dbReference type="AlphaFoldDB" id="A0A3N1XZT9"/>
<organism evidence="3 4">
    <name type="scientific">Mobilisporobacter senegalensis</name>
    <dbReference type="NCBI Taxonomy" id="1329262"/>
    <lineage>
        <taxon>Bacteria</taxon>
        <taxon>Bacillati</taxon>
        <taxon>Bacillota</taxon>
        <taxon>Clostridia</taxon>
        <taxon>Lachnospirales</taxon>
        <taxon>Lachnospiraceae</taxon>
        <taxon>Mobilisporobacter</taxon>
    </lineage>
</organism>
<dbReference type="CDD" id="cd04492">
    <property type="entry name" value="YhaM_OBF_like"/>
    <property type="match status" value="1"/>
</dbReference>
<evidence type="ECO:0000313" key="4">
    <source>
        <dbReference type="Proteomes" id="UP000273083"/>
    </source>
</evidence>
<dbReference type="Proteomes" id="UP000273083">
    <property type="component" value="Unassembled WGS sequence"/>
</dbReference>
<protein>
    <submittedName>
        <fullName evidence="3">3'-5' exoribonuclease</fullName>
    </submittedName>
</protein>
<dbReference type="InterPro" id="IPR050798">
    <property type="entry name" value="YhaM_exoribonuc/phosphodiest"/>
</dbReference>
<dbReference type="PROSITE" id="PS51831">
    <property type="entry name" value="HD"/>
    <property type="match status" value="1"/>
</dbReference>
<dbReference type="NCBIfam" id="TIGR00277">
    <property type="entry name" value="HDIG"/>
    <property type="match status" value="1"/>
</dbReference>
<dbReference type="InterPro" id="IPR012340">
    <property type="entry name" value="NA-bd_OB-fold"/>
</dbReference>
<proteinExistence type="predicted"/>
<dbReference type="SUPFAM" id="SSF109604">
    <property type="entry name" value="HD-domain/PDEase-like"/>
    <property type="match status" value="1"/>
</dbReference>
<dbReference type="PANTHER" id="PTHR37294:SF1">
    <property type="entry name" value="3'-5' EXORIBONUCLEASE YHAM"/>
    <property type="match status" value="1"/>
</dbReference>
<sequence>MRFINELHDGDMVTGTYLCKKKETLKTKAGKSYYSLILQDKTGILDAKVWELSNGIDHFESMDYIHIEGQITSFQNALQLNVKRIRKSQEGEYNESDFFPVSNKNVEEMYGELLKYINNIKEPHLRKLVSSFFVEDKDFIIRFKKHSAAKSVHHGFIGGLLEHTLGVVKFANYIADNYHIINRDLLISSALFHDIGKMDELSTFPENDYTDDGQLLGHIFIGAEQVGLRIREIPGFPVKLASEIRHCILAHHGELEYGSPKKPALVEAMALNIADNADAKLQSMIELFQSADDRTDWLGYNRLFESNIRRSSSYNS</sequence>
<dbReference type="Pfam" id="PF01966">
    <property type="entry name" value="HD"/>
    <property type="match status" value="1"/>
</dbReference>
<dbReference type="GO" id="GO:0031125">
    <property type="term" value="P:rRNA 3'-end processing"/>
    <property type="evidence" value="ECO:0007669"/>
    <property type="project" value="TreeGrafter"/>
</dbReference>
<feature type="domain" description="HD" evidence="2">
    <location>
        <begin position="160"/>
        <end position="280"/>
    </location>
</feature>
<dbReference type="PANTHER" id="PTHR37294">
    <property type="entry name" value="3'-5' EXORIBONUCLEASE YHAM"/>
    <property type="match status" value="1"/>
</dbReference>
<keyword evidence="1" id="KW-0378">Hydrolase</keyword>
<dbReference type="Pfam" id="PF01336">
    <property type="entry name" value="tRNA_anti-codon"/>
    <property type="match status" value="1"/>
</dbReference>
<evidence type="ECO:0000259" key="2">
    <source>
        <dbReference type="PROSITE" id="PS51831"/>
    </source>
</evidence>